<keyword evidence="4 7" id="KW-0812">Transmembrane</keyword>
<feature type="transmembrane region" description="Helical" evidence="7">
    <location>
        <begin position="90"/>
        <end position="120"/>
    </location>
</feature>
<dbReference type="Proteomes" id="UP000471026">
    <property type="component" value="Unassembled WGS sequence"/>
</dbReference>
<feature type="transmembrane region" description="Helical" evidence="7">
    <location>
        <begin position="36"/>
        <end position="63"/>
    </location>
</feature>
<dbReference type="InterPro" id="IPR051393">
    <property type="entry name" value="ABC_transporter_permease"/>
</dbReference>
<dbReference type="EMBL" id="WMHZ01000009">
    <property type="protein sequence ID" value="NDO78088.1"/>
    <property type="molecule type" value="Genomic_DNA"/>
</dbReference>
<comment type="caution">
    <text evidence="10">The sequence shown here is derived from an EMBL/GenBank/DDBJ whole genome shotgun (WGS) entry which is preliminary data.</text>
</comment>
<keyword evidence="6 7" id="KW-0472">Membrane</keyword>
<comment type="similarity">
    <text evidence="7">Belongs to the binding-protein-dependent transport system permease family.</text>
</comment>
<proteinExistence type="inferred from homology"/>
<reference evidence="10 11" key="1">
    <citation type="submission" date="2019-11" db="EMBL/GenBank/DDBJ databases">
        <title>Draft genome sequence of Kocuria indica DP-K7, a methyl red degrading Actinobacterium.</title>
        <authorList>
            <person name="Kumaran S."/>
            <person name="Tischler D."/>
            <person name="Ngo A.C.R."/>
            <person name="Schultes F."/>
        </authorList>
    </citation>
    <scope>NUCLEOTIDE SEQUENCE [LARGE SCALE GENOMIC DNA]</scope>
    <source>
        <strain evidence="10 11">DP-K7</strain>
    </source>
</reference>
<keyword evidence="5 7" id="KW-1133">Transmembrane helix</keyword>
<evidence type="ECO:0000256" key="4">
    <source>
        <dbReference type="ARBA" id="ARBA00022692"/>
    </source>
</evidence>
<protein>
    <submittedName>
        <fullName evidence="10">ABC transporter permease subunit</fullName>
    </submittedName>
</protein>
<dbReference type="Gene3D" id="1.10.3720.10">
    <property type="entry name" value="MetI-like"/>
    <property type="match status" value="1"/>
</dbReference>
<dbReference type="PROSITE" id="PS50928">
    <property type="entry name" value="ABC_TM1"/>
    <property type="match status" value="1"/>
</dbReference>
<evidence type="ECO:0000256" key="8">
    <source>
        <dbReference type="SAM" id="MobiDB-lite"/>
    </source>
</evidence>
<name>A0A6N9R074_9MICC</name>
<feature type="domain" description="ABC transmembrane type-1" evidence="9">
    <location>
        <begin position="95"/>
        <end position="308"/>
    </location>
</feature>
<feature type="transmembrane region" description="Helical" evidence="7">
    <location>
        <begin position="240"/>
        <end position="261"/>
    </location>
</feature>
<dbReference type="InterPro" id="IPR000515">
    <property type="entry name" value="MetI-like"/>
</dbReference>
<dbReference type="PANTHER" id="PTHR30193:SF37">
    <property type="entry name" value="INNER MEMBRANE ABC TRANSPORTER PERMEASE PROTEIN YCJO"/>
    <property type="match status" value="1"/>
</dbReference>
<accession>A0A6N9R074</accession>
<feature type="compositionally biased region" description="Polar residues" evidence="8">
    <location>
        <begin position="338"/>
        <end position="347"/>
    </location>
</feature>
<evidence type="ECO:0000313" key="11">
    <source>
        <dbReference type="Proteomes" id="UP000471026"/>
    </source>
</evidence>
<evidence type="ECO:0000256" key="3">
    <source>
        <dbReference type="ARBA" id="ARBA00022475"/>
    </source>
</evidence>
<feature type="transmembrane region" description="Helical" evidence="7">
    <location>
        <begin position="287"/>
        <end position="309"/>
    </location>
</feature>
<organism evidence="10 11">
    <name type="scientific">Kocuria marina subsp. indica</name>
    <dbReference type="NCBI Taxonomy" id="1049583"/>
    <lineage>
        <taxon>Bacteria</taxon>
        <taxon>Bacillati</taxon>
        <taxon>Actinomycetota</taxon>
        <taxon>Actinomycetes</taxon>
        <taxon>Micrococcales</taxon>
        <taxon>Micrococcaceae</taxon>
        <taxon>Kocuria</taxon>
    </lineage>
</organism>
<dbReference type="SUPFAM" id="SSF161098">
    <property type="entry name" value="MetI-like"/>
    <property type="match status" value="1"/>
</dbReference>
<feature type="region of interest" description="Disordered" evidence="8">
    <location>
        <begin position="318"/>
        <end position="347"/>
    </location>
</feature>
<evidence type="ECO:0000256" key="2">
    <source>
        <dbReference type="ARBA" id="ARBA00022448"/>
    </source>
</evidence>
<evidence type="ECO:0000313" key="10">
    <source>
        <dbReference type="EMBL" id="NDO78088.1"/>
    </source>
</evidence>
<keyword evidence="3" id="KW-1003">Cell membrane</keyword>
<feature type="compositionally biased region" description="Basic residues" evidence="8">
    <location>
        <begin position="318"/>
        <end position="327"/>
    </location>
</feature>
<dbReference type="GO" id="GO:0005886">
    <property type="term" value="C:plasma membrane"/>
    <property type="evidence" value="ECO:0007669"/>
    <property type="project" value="UniProtKB-SubCell"/>
</dbReference>
<evidence type="ECO:0000256" key="5">
    <source>
        <dbReference type="ARBA" id="ARBA00022989"/>
    </source>
</evidence>
<gene>
    <name evidence="10" type="ORF">GKZ75_07565</name>
</gene>
<feature type="transmembrane region" description="Helical" evidence="7">
    <location>
        <begin position="132"/>
        <end position="153"/>
    </location>
</feature>
<dbReference type="AlphaFoldDB" id="A0A6N9R074"/>
<sequence length="347" mass="37811">MSSTVDGTPGPSAAPLGGRAWPSSSRRTRHTKDAGFTGWAFVMPNMVILAMFLFLPLILTWVVSFQAATPLGSRGWVGIDNYARLFQDAIFWRVLFNSVVFTALTVPVSIALGLGLAVLLNKSLPGRGLFRTAIYLPIVLSNLVTSLMGLLLFNEGVGVLNNVLRAIGAAGLPWQSNGGLAMISVVLMTIWTRVGFAMVIYLAALQDIPEDLHEAARLDGANSWQQFWYITRPLLAPSTLFLIVMNVIWSFQIFDIIYVMTGGGPGNSTSMLVTYAYDQGFGPARDFGYGSAIGVVLFLLTLIMTAFQLKSPRRVPNRKFHRTHRKGSAPDRAEQLATPPQTTGKIS</sequence>
<dbReference type="InterPro" id="IPR035906">
    <property type="entry name" value="MetI-like_sf"/>
</dbReference>
<dbReference type="Pfam" id="PF00528">
    <property type="entry name" value="BPD_transp_1"/>
    <property type="match status" value="1"/>
</dbReference>
<feature type="region of interest" description="Disordered" evidence="8">
    <location>
        <begin position="1"/>
        <end position="30"/>
    </location>
</feature>
<dbReference type="CDD" id="cd06261">
    <property type="entry name" value="TM_PBP2"/>
    <property type="match status" value="1"/>
</dbReference>
<feature type="transmembrane region" description="Helical" evidence="7">
    <location>
        <begin position="180"/>
        <end position="204"/>
    </location>
</feature>
<evidence type="ECO:0000259" key="9">
    <source>
        <dbReference type="PROSITE" id="PS50928"/>
    </source>
</evidence>
<dbReference type="GO" id="GO:0055085">
    <property type="term" value="P:transmembrane transport"/>
    <property type="evidence" value="ECO:0007669"/>
    <property type="project" value="InterPro"/>
</dbReference>
<evidence type="ECO:0000256" key="6">
    <source>
        <dbReference type="ARBA" id="ARBA00023136"/>
    </source>
</evidence>
<evidence type="ECO:0000256" key="7">
    <source>
        <dbReference type="RuleBase" id="RU363032"/>
    </source>
</evidence>
<dbReference type="PANTHER" id="PTHR30193">
    <property type="entry name" value="ABC TRANSPORTER PERMEASE PROTEIN"/>
    <property type="match status" value="1"/>
</dbReference>
<comment type="subcellular location">
    <subcellularLocation>
        <location evidence="1 7">Cell membrane</location>
        <topology evidence="1 7">Multi-pass membrane protein</topology>
    </subcellularLocation>
</comment>
<evidence type="ECO:0000256" key="1">
    <source>
        <dbReference type="ARBA" id="ARBA00004651"/>
    </source>
</evidence>
<keyword evidence="2 7" id="KW-0813">Transport</keyword>